<dbReference type="PANTHER" id="PTHR46654">
    <property type="entry name" value="E3 UBIQUITIN-PROTEIN LIGASE HECTD3"/>
    <property type="match status" value="1"/>
</dbReference>
<feature type="compositionally biased region" description="Low complexity" evidence="7">
    <location>
        <begin position="1705"/>
        <end position="1715"/>
    </location>
</feature>
<dbReference type="PROSITE" id="PS01358">
    <property type="entry name" value="ZF_RANBP2_1"/>
    <property type="match status" value="1"/>
</dbReference>
<feature type="region of interest" description="Disordered" evidence="7">
    <location>
        <begin position="3172"/>
        <end position="3191"/>
    </location>
</feature>
<dbReference type="SMART" id="SM00119">
    <property type="entry name" value="HECTc"/>
    <property type="match status" value="1"/>
</dbReference>
<feature type="region of interest" description="Disordered" evidence="7">
    <location>
        <begin position="1639"/>
        <end position="1686"/>
    </location>
</feature>
<evidence type="ECO:0000313" key="11">
    <source>
        <dbReference type="EMBL" id="KAK3256506.1"/>
    </source>
</evidence>
<feature type="region of interest" description="Disordered" evidence="7">
    <location>
        <begin position="1705"/>
        <end position="1738"/>
    </location>
</feature>
<accession>A0AAE0FBU0</accession>
<feature type="region of interest" description="Disordered" evidence="7">
    <location>
        <begin position="1750"/>
        <end position="1782"/>
    </location>
</feature>
<evidence type="ECO:0000313" key="12">
    <source>
        <dbReference type="Proteomes" id="UP001190700"/>
    </source>
</evidence>
<sequence>MSSDEGSDNSNPFGFDAPSPRRTSTRSLQATHDLELEWPPISQDPFVILTDISAFGAASKFIRHRSAGTPASTDPAASSDGEDHGSAVDGLASLWGVRHSNAQLAAAEAIPEAALFQSTREYHDSKCLLMQEAVRRCEKMPPSGSCSRTPSGTGSQHQQNIAEAWSCPACTLINAAGLTKCEACGGDRPAGAVVSASDASPGAHQDLPVSNTLMWDSSSPRNDTDLLDGGHSVRFRPAELERRLSAPNSEGALERRPSAPEAVIRSRMVWARAPVSLERASSEHSKNQWRWSVRVHGAHTSAQGTLHIGMGSPRLRDKGACIGYSSAGFVWQARGLPGAAEAEAEAEAAEKGLGFSSGDVIEVCIDVAAKIVSFARGDHDSNVCGAVQGDHDSNVRWGGVIMIPMCGWAVQGDHDSNVVGGGTSQGVIMIPMCGRAVGHTQGGVLMIPEELICEGAVQPFVGLVGESVALLTIAESTSSGDLSQRGQGALKASEGGNLGSPEIGSTGLLLALLESQMKVDRQLVGTTLIVISEMLPEGIPEGKPAESPTPSKLLLLEQLEAILDRMLRDPALATPVRMQAASCLVRLAAALPGARSSIRAYGTLYSLQGDMPMDGLMTTLSSAIKLAAKQPAAKPDPVPASEEALSMIATQLRTLVDCVLGASLQGPVSKAEASTMNYGVLCSLLAVARNELGLAAGNLGWYSQVSQRWANAQPSALAAATGSVAVRRDGSLLRLEAERKGSVAETLQASLQQAHHGFYRGAHYWEVTMSRSTAEMQPGESAPIESCVFLGVTNCSLSPAQSLYGVVIRGGPRPMPLQLFDAGVVTEPPPENQIPVSSQDRIGLCLDLDADCLFVYVNGQQACVRRMCEFRRGDVGTLQFFPAAGLVAGGAAIELHADFEAWKPANTFFPQASLSSGGSWTWKRPNSEPHRPNVSLGRFGGWGPYTEGMAGGGAWIASLRESCSALHDHAALRLQGTFAGDAQLTELVNLTGDVLEAMSSVPSSLSGYLQGLVATGLTPGPPPRPAALEDAAHDCGSRLVQHSVTGQAAPAEPSKEILERSSLLALHRALWVERKATLELVGTMLGYLSMTLLQRSARWLRGQLEGLADSGVLPRGPLRDPLLPILIEVQRQLAVAVMQGTAGLEQARQYTRALQALVEEALGRILEEAGRQPERAPDMLRVVQESFLSQCLADWVAALLPEVRGSTLAPAPASERHIDLAHPVKELAVAVMARLDAMLHQLTLAGLRVSSEVYAIKERKTVVRYLPEPQKVHFPAGTVRVTVDFVGPPLHAQGSLLVSREDGTRLLEAAPGRDLEVGAIENVQSGGTLMLRFYSGRTSGFTTHIPPGFQEQFRAVVKAAVLEGALADLERKEHCTWLLEALVMCGARCVSGLGSARNEAARGDAVATLRAKCPQGWQWAVRQGLMERSDKKVAASVSAEGTPVTAPEFLERICLGEAEGAQLWAECTAAYRALRSGDSGMVRSQADAGTGESEEAAGAARTARCMFAALLHHGGHAGAALEVLQGTMTAAQEGGGALPHAVLECFALASASTQLVVNNCSSHDAQQEGGLVPDQEEGDGAKAPCGPQSDSAGKGAVAAALSEVRALARFLLQLNPVRAPYNKVSETADVDVAGKVYTRSLSGAPPPWRATSFKVSSSSSGVAGTSSGSLSGADPTPSPAGSTHSQLAAGVTELEDDAPVARYSSARAPAGPSAGQRVHRKSEPRSVSIPEDADDRGEVGAVLLRAHSMVSRRDEVKESREGGEDGAREKRKRVMKRSTSERLMQPRFSHRVTSSEARRLRSNMSLLAPFLLRAASAAARGGGLSVLSSSDRVLNQVKNFLISDVIKPHQPAATPESAPTTTDLPKVTGLERSASGASAVEALHSELAAVQAAARSKLGALLGLAELLEGPAGCRTIAQLTLSQLAHEGRSLVADHKGCGTELKAQLQGAMRRVVRSASKHRPVEEPAGPGAEPAGSSPGPAMTDAAAAWEAAVGEKAEDHTSALACLQVSHVWGPADHGFLLDMQVVDKMRLIAELCFSDLTGPAGAEGAAPAPALEEARPRAEWWRWMRLLMLGAFVSVSEEEDGERSEEFRGDLLRVLNSVLRHATPISEPQDAVSPSALDISASLSPSAGASVASTPTASSDAVASATPDAGASAAPNASALPPPTPAPSPPPAASLEEKRSDTCMRALTILGATMPDQIAGRWMYSNALQVDCLVSLFTAACTNCVTCPALAAVLTLLGRVLEAAGVQAGDLAVRAMLDNPEAPPVVTEHTKAISEELRASRSPGEAPAGYEAVAMLGSLASGLHLPGRVSPATLTRARCATAALVRLAALEEWQAPAHAFVEDVVAAVAAVETSMAPDAGPPIGSDCRAEPPRSCRAVQYLSAVAAVLGGAAEGLHPGALIRYASNESNDTFLPKLTVLVEGEHGARIEKRAPLKNVELAGTASASVLSAGSRVLTGLIPCIRRSLEVVMRAAGPPEAALHSGPDPEDKDPFRGSNGGGTNKPFKSSSGSAPGRDEDPELYHHAVRFLQMAVTQMHVAPELVVPLLDSAGVVEALLAVASQALAQPRVANLRKFQVLGDDATWQGAMKRYTDCMQCEAAALLDALAESSWDSRDGWPRPKTAEKSRQEEEKKRNSGSTHGDEDPLDPVVKIEAKLDAPKERKTFPWAAHNAVEHITPSKTNTIDGSNWNLERTDKADPEVCNRRTPGRALESIPRLNSDPMAVQNLISIYRELGQAFALNIMLQVAANWGLYKDQVESEGDAAAILRAVHRFTQCCAAFTGPASPIPDVTSVLQNVLTPMLHQSWAPEAAFCLVTASMDMLQKGRSVGISTNEPPNLQEQLSTQILGIILLDEATGSTLREVLLTQQNHDALIRYAQLMEGQRRRAALRLLVLFSELVLQRGERSPQPPLNMDSACAALGPMLTNLPPNQFIDPTWQVETSKLLRHLLVIMSMAQCSAHHGSPPAPCTGERAQLQSGEPAPERPELAGSDQLMNRSRSGTLVRERWLLKGAVRFLHIHHEPAPGGFEGVVTVSAEARTPSQLRDEPTETRAEVPGDQPSACHATATWGWAQLAAPLSLTSNFLEVEVLEEVVGAPGLPSLLIGLAEENDGTTHLADPPCLDGAPSPLVRCGSVEVVDLTLEHTNPLFPESGLFSYTWTGVPATPTTEAAKASADPKRRHMSTDDGLMPPCRRLFLAYSAVQGQATPFGAAGSTPGTSSPAGLANPFGAEGSTPGTSSPAGLATPFAAAGSTPGTSSPAGLANPFGAEGSTPGTSSPAGLANPFAAEGSTPGTSSPAGLANPFAAAGSTPGTSSPAGLANPFAAEGSTPAVPLFGGSTTPAFGVTQVPVGESRPPTSFNFGGASSSSGQPENSSAPARRENSSAPARRGIRRRGRERAPITPAPDTSASVNDVSPAPPAPVCHDVKKFQDPVLAKGDKVGLGLMTSFDSDDQFLFFTRNGLLVRLLKLTPEADAMLYPTIAVSSLAGRVAIRRRYCHVGDMLPKSQSPMPRGTTTIPVNQGLVTAAAFAFTRGDPHLPAELGRLAFREPGLKDLEWKDPLGRKAKDASTGSAGYIYIPAVQARTWTLDADAELVALLNTAPGFAVDTQDSSAEDLTRFSPEDLMPACPDIEPLDRTPFPSLGSMSVPELQRRARALHHFATLLTALLPKLYLFDVTQCAEGWFRLWVDALPHGTVTGAVRLAASKLLPWRVRHKFVMSLAHHRLKSSTFSDDRPPEIQVDRRADPAGRGMLKQVLDGLQRSGPGLCLSMFKNPRQWWRVSFANEGVVDAGGAFRESLSQLSEELMSPASSLFTPVANRAAAVGSCRDTHVPVPDSTEDGQYRFLGMLMAAAMSSENNLALSLSPLIWKLLAGHTVVWADYDAVDAVCFSSHKQIIFEIETGEIDADSFFDYLVADLIEGANLTWQDVPAVIGCRDPLEAFEHIQQACLLRWSRQVTAMRAGMASLVPLECMALWSWQELERAVCGDPEIPVVELKQMCNIEHGVDWELRSWLWQALEEFSPLERALFLRFASGRSRLPANIKVRCSGNDPTYLPTASTCDETLKLPRYTQFEQLKEKLRVAIYYHEMENA</sequence>
<feature type="compositionally biased region" description="Pro residues" evidence="7">
    <location>
        <begin position="2166"/>
        <end position="2178"/>
    </location>
</feature>
<feature type="region of interest" description="Disordered" evidence="7">
    <location>
        <begin position="1957"/>
        <end position="1985"/>
    </location>
</feature>
<keyword evidence="12" id="KW-1185">Reference proteome</keyword>
<evidence type="ECO:0000256" key="4">
    <source>
        <dbReference type="ARBA" id="ARBA00022833"/>
    </source>
</evidence>
<feature type="compositionally biased region" description="Low complexity" evidence="7">
    <location>
        <begin position="1966"/>
        <end position="1985"/>
    </location>
</feature>
<feature type="compositionally biased region" description="Polar residues" evidence="7">
    <location>
        <begin position="21"/>
        <end position="30"/>
    </location>
</feature>
<dbReference type="InterPro" id="IPR013320">
    <property type="entry name" value="ConA-like_dom_sf"/>
</dbReference>
<dbReference type="Gene3D" id="3.30.2410.10">
    <property type="entry name" value="Hect, E3 ligase catalytic domain"/>
    <property type="match status" value="1"/>
</dbReference>
<keyword evidence="4" id="KW-0862">Zinc</keyword>
<dbReference type="PROSITE" id="PS50237">
    <property type="entry name" value="HECT"/>
    <property type="match status" value="1"/>
</dbReference>
<reference evidence="11 12" key="1">
    <citation type="journal article" date="2015" name="Genome Biol. Evol.">
        <title>Comparative Genomics of a Bacterivorous Green Alga Reveals Evolutionary Causalities and Consequences of Phago-Mixotrophic Mode of Nutrition.</title>
        <authorList>
            <person name="Burns J.A."/>
            <person name="Paasch A."/>
            <person name="Narechania A."/>
            <person name="Kim E."/>
        </authorList>
    </citation>
    <scope>NUCLEOTIDE SEQUENCE [LARGE SCALE GENOMIC DNA]</scope>
    <source>
        <strain evidence="11 12">PLY_AMNH</strain>
    </source>
</reference>
<protein>
    <submittedName>
        <fullName evidence="11">Uncharacterized protein</fullName>
    </submittedName>
</protein>
<feature type="region of interest" description="Disordered" evidence="7">
    <location>
        <begin position="2482"/>
        <end position="2523"/>
    </location>
</feature>
<feature type="region of interest" description="Disordered" evidence="7">
    <location>
        <begin position="1"/>
        <end position="31"/>
    </location>
</feature>
<keyword evidence="2 6" id="KW-0863">Zinc-finger</keyword>
<feature type="compositionally biased region" description="Polar residues" evidence="7">
    <location>
        <begin position="1"/>
        <end position="12"/>
    </location>
</feature>
<dbReference type="InterPro" id="IPR035983">
    <property type="entry name" value="Hect_E3_ubiquitin_ligase"/>
</dbReference>
<feature type="compositionally biased region" description="Basic and acidic residues" evidence="7">
    <location>
        <begin position="3048"/>
        <end position="3059"/>
    </location>
</feature>
<dbReference type="SUPFAM" id="SSF49899">
    <property type="entry name" value="Concanavalin A-like lectins/glucanases"/>
    <property type="match status" value="1"/>
</dbReference>
<proteinExistence type="predicted"/>
<dbReference type="Gene3D" id="3.30.2160.10">
    <property type="entry name" value="Hect, E3 ligase catalytic domain"/>
    <property type="match status" value="1"/>
</dbReference>
<dbReference type="Gene3D" id="2.60.120.920">
    <property type="match status" value="1"/>
</dbReference>
<dbReference type="PROSITE" id="PS50199">
    <property type="entry name" value="ZF_RANBP2_2"/>
    <property type="match status" value="1"/>
</dbReference>
<evidence type="ECO:0000259" key="10">
    <source>
        <dbReference type="PROSITE" id="PS50237"/>
    </source>
</evidence>
<dbReference type="InterPro" id="IPR042469">
    <property type="entry name" value="HECTD3"/>
</dbReference>
<dbReference type="Gene3D" id="3.90.1750.10">
    <property type="entry name" value="Hect, E3 ligase catalytic domains"/>
    <property type="match status" value="1"/>
</dbReference>
<dbReference type="PANTHER" id="PTHR46654:SF1">
    <property type="entry name" value="E3 UBIQUITIN-PROTEIN LIGASE HECTD3"/>
    <property type="match status" value="1"/>
</dbReference>
<feature type="compositionally biased region" description="Basic and acidic residues" evidence="7">
    <location>
        <begin position="2616"/>
        <end position="2639"/>
    </location>
</feature>
<feature type="region of interest" description="Disordered" evidence="7">
    <location>
        <begin position="2965"/>
        <end position="3002"/>
    </location>
</feature>
<keyword evidence="3 5" id="KW-0833">Ubl conjugation pathway</keyword>
<feature type="region of interest" description="Disordered" evidence="7">
    <location>
        <begin position="1564"/>
        <end position="1592"/>
    </location>
</feature>
<feature type="region of interest" description="Disordered" evidence="7">
    <location>
        <begin position="3044"/>
        <end position="3065"/>
    </location>
</feature>
<keyword evidence="1" id="KW-0479">Metal-binding</keyword>
<feature type="region of interest" description="Disordered" evidence="7">
    <location>
        <begin position="2145"/>
        <end position="2184"/>
    </location>
</feature>
<dbReference type="InterPro" id="IPR043136">
    <property type="entry name" value="B30.2/SPRY_sf"/>
</dbReference>
<evidence type="ECO:0000256" key="5">
    <source>
        <dbReference type="PROSITE-ProRule" id="PRU00104"/>
    </source>
</evidence>
<gene>
    <name evidence="11" type="ORF">CYMTET_34364</name>
</gene>
<dbReference type="InterPro" id="IPR000569">
    <property type="entry name" value="HECT_dom"/>
</dbReference>
<feature type="compositionally biased region" description="Low complexity" evidence="7">
    <location>
        <begin position="1656"/>
        <end position="1672"/>
    </location>
</feature>
<feature type="region of interest" description="Disordered" evidence="7">
    <location>
        <begin position="66"/>
        <end position="85"/>
    </location>
</feature>
<feature type="compositionally biased region" description="Low complexity" evidence="7">
    <location>
        <begin position="2147"/>
        <end position="2165"/>
    </location>
</feature>
<dbReference type="SUPFAM" id="SSF56204">
    <property type="entry name" value="Hect, E3 ligase catalytic domain"/>
    <property type="match status" value="1"/>
</dbReference>
<comment type="caution">
    <text evidence="11">The sequence shown here is derived from an EMBL/GenBank/DDBJ whole genome shotgun (WGS) entry which is preliminary data.</text>
</comment>
<dbReference type="Gene3D" id="2.30.30.380">
    <property type="entry name" value="Zn-finger domain of Sec23/24"/>
    <property type="match status" value="1"/>
</dbReference>
<dbReference type="Proteomes" id="UP001190700">
    <property type="component" value="Unassembled WGS sequence"/>
</dbReference>
<dbReference type="Pfam" id="PF00632">
    <property type="entry name" value="HECT"/>
    <property type="match status" value="1"/>
</dbReference>
<dbReference type="GO" id="GO:0008270">
    <property type="term" value="F:zinc ion binding"/>
    <property type="evidence" value="ECO:0007669"/>
    <property type="project" value="UniProtKB-KW"/>
</dbReference>
<dbReference type="SMART" id="SM00547">
    <property type="entry name" value="ZnF_RBZ"/>
    <property type="match status" value="1"/>
</dbReference>
<evidence type="ECO:0000259" key="9">
    <source>
        <dbReference type="PROSITE" id="PS50199"/>
    </source>
</evidence>
<feature type="region of interest" description="Disordered" evidence="7">
    <location>
        <begin position="2616"/>
        <end position="2654"/>
    </location>
</feature>
<evidence type="ECO:0000256" key="7">
    <source>
        <dbReference type="SAM" id="MobiDB-lite"/>
    </source>
</evidence>
<dbReference type="PROSITE" id="PS50188">
    <property type="entry name" value="B302_SPRY"/>
    <property type="match status" value="1"/>
</dbReference>
<feature type="region of interest" description="Disordered" evidence="7">
    <location>
        <begin position="3347"/>
        <end position="3419"/>
    </location>
</feature>
<evidence type="ECO:0000256" key="6">
    <source>
        <dbReference type="PROSITE-ProRule" id="PRU00322"/>
    </source>
</evidence>
<dbReference type="EMBL" id="LGRX02021596">
    <property type="protein sequence ID" value="KAK3256506.1"/>
    <property type="molecule type" value="Genomic_DNA"/>
</dbReference>
<dbReference type="InterPro" id="IPR001876">
    <property type="entry name" value="Znf_RanBP2"/>
</dbReference>
<feature type="compositionally biased region" description="Basic and acidic residues" evidence="7">
    <location>
        <begin position="1751"/>
        <end position="1768"/>
    </location>
</feature>
<feature type="active site" description="Glycyl thioester intermediate" evidence="5">
    <location>
        <position position="4064"/>
    </location>
</feature>
<dbReference type="Pfam" id="PF00641">
    <property type="entry name" value="Zn_ribbon_RanBP"/>
    <property type="match status" value="1"/>
</dbReference>
<evidence type="ECO:0000256" key="3">
    <source>
        <dbReference type="ARBA" id="ARBA00022786"/>
    </source>
</evidence>
<dbReference type="InterPro" id="IPR001870">
    <property type="entry name" value="B30.2/SPRY"/>
</dbReference>
<dbReference type="GO" id="GO:0004842">
    <property type="term" value="F:ubiquitin-protein transferase activity"/>
    <property type="evidence" value="ECO:0007669"/>
    <property type="project" value="InterPro"/>
</dbReference>
<evidence type="ECO:0000259" key="8">
    <source>
        <dbReference type="PROSITE" id="PS50188"/>
    </source>
</evidence>
<feature type="domain" description="B30.2/SPRY" evidence="8">
    <location>
        <begin position="692"/>
        <end position="902"/>
    </location>
</feature>
<feature type="region of interest" description="Disordered" evidence="7">
    <location>
        <begin position="3214"/>
        <end position="3326"/>
    </location>
</feature>
<evidence type="ECO:0000256" key="2">
    <source>
        <dbReference type="ARBA" id="ARBA00022771"/>
    </source>
</evidence>
<organism evidence="11 12">
    <name type="scientific">Cymbomonas tetramitiformis</name>
    <dbReference type="NCBI Taxonomy" id="36881"/>
    <lineage>
        <taxon>Eukaryota</taxon>
        <taxon>Viridiplantae</taxon>
        <taxon>Chlorophyta</taxon>
        <taxon>Pyramimonadophyceae</taxon>
        <taxon>Pyramimonadales</taxon>
        <taxon>Pyramimonadaceae</taxon>
        <taxon>Cymbomonas</taxon>
    </lineage>
</organism>
<name>A0AAE0FBU0_9CHLO</name>
<feature type="domain" description="RanBP2-type" evidence="9">
    <location>
        <begin position="158"/>
        <end position="190"/>
    </location>
</feature>
<evidence type="ECO:0000256" key="1">
    <source>
        <dbReference type="ARBA" id="ARBA00022723"/>
    </source>
</evidence>
<feature type="domain" description="HECT" evidence="10">
    <location>
        <begin position="3783"/>
        <end position="4095"/>
    </location>
</feature>